<comment type="caution">
    <text evidence="11">The sequence shown here is derived from an EMBL/GenBank/DDBJ whole genome shotgun (WGS) entry which is preliminary data.</text>
</comment>
<feature type="transmembrane region" description="Helical" evidence="9">
    <location>
        <begin position="278"/>
        <end position="299"/>
    </location>
</feature>
<keyword evidence="12" id="KW-1185">Reference proteome</keyword>
<dbReference type="EMBL" id="CAJFDH010000002">
    <property type="protein sequence ID" value="CAD5211146.1"/>
    <property type="molecule type" value="Genomic_DNA"/>
</dbReference>
<dbReference type="PANTHER" id="PTHR10796">
    <property type="entry name" value="PATCHED-RELATED"/>
    <property type="match status" value="1"/>
</dbReference>
<gene>
    <name evidence="11" type="ORF">BOKJ2_LOCUS3548</name>
</gene>
<evidence type="ECO:0000256" key="7">
    <source>
        <dbReference type="ARBA" id="ARBA00023180"/>
    </source>
</evidence>
<evidence type="ECO:0000256" key="9">
    <source>
        <dbReference type="SAM" id="Phobius"/>
    </source>
</evidence>
<protein>
    <recommendedName>
        <fullName evidence="10">SSD domain-containing protein</fullName>
    </recommendedName>
</protein>
<dbReference type="AlphaFoldDB" id="A0A811K576"/>
<feature type="transmembrane region" description="Helical" evidence="9">
    <location>
        <begin position="712"/>
        <end position="733"/>
    </location>
</feature>
<feature type="domain" description="SSD" evidence="10">
    <location>
        <begin position="246"/>
        <end position="403"/>
    </location>
</feature>
<dbReference type="InterPro" id="IPR000731">
    <property type="entry name" value="SSD"/>
</dbReference>
<keyword evidence="4 9" id="KW-0812">Transmembrane</keyword>
<evidence type="ECO:0000259" key="10">
    <source>
        <dbReference type="PROSITE" id="PS50156"/>
    </source>
</evidence>
<keyword evidence="5 9" id="KW-1133">Transmembrane helix</keyword>
<feature type="transmembrane region" description="Helical" evidence="9">
    <location>
        <begin position="349"/>
        <end position="369"/>
    </location>
</feature>
<evidence type="ECO:0000256" key="4">
    <source>
        <dbReference type="ARBA" id="ARBA00022692"/>
    </source>
</evidence>
<evidence type="ECO:0000313" key="12">
    <source>
        <dbReference type="Proteomes" id="UP000614601"/>
    </source>
</evidence>
<feature type="region of interest" description="Disordered" evidence="8">
    <location>
        <begin position="816"/>
        <end position="837"/>
    </location>
</feature>
<dbReference type="FunFam" id="1.20.1640.10:FF:000013">
    <property type="entry name" value="PaTched Related family"/>
    <property type="match status" value="1"/>
</dbReference>
<proteinExistence type="inferred from homology"/>
<evidence type="ECO:0000256" key="3">
    <source>
        <dbReference type="ARBA" id="ARBA00022475"/>
    </source>
</evidence>
<feature type="transmembrane region" description="Helical" evidence="9">
    <location>
        <begin position="786"/>
        <end position="809"/>
    </location>
</feature>
<dbReference type="OrthoDB" id="6510177at2759"/>
<dbReference type="EMBL" id="CAJFCW020000002">
    <property type="protein sequence ID" value="CAG9092757.1"/>
    <property type="molecule type" value="Genomic_DNA"/>
</dbReference>
<evidence type="ECO:0000313" key="11">
    <source>
        <dbReference type="EMBL" id="CAD5211146.1"/>
    </source>
</evidence>
<feature type="transmembrane region" description="Helical" evidence="9">
    <location>
        <begin position="659"/>
        <end position="678"/>
    </location>
</feature>
<dbReference type="GO" id="GO:0030659">
    <property type="term" value="C:cytoplasmic vesicle membrane"/>
    <property type="evidence" value="ECO:0007669"/>
    <property type="project" value="TreeGrafter"/>
</dbReference>
<dbReference type="GO" id="GO:0022857">
    <property type="term" value="F:transmembrane transporter activity"/>
    <property type="evidence" value="ECO:0007669"/>
    <property type="project" value="InterPro"/>
</dbReference>
<evidence type="ECO:0000256" key="2">
    <source>
        <dbReference type="ARBA" id="ARBA00005585"/>
    </source>
</evidence>
<dbReference type="SUPFAM" id="SSF82866">
    <property type="entry name" value="Multidrug efflux transporter AcrB transmembrane domain"/>
    <property type="match status" value="2"/>
</dbReference>
<dbReference type="Pfam" id="PF00873">
    <property type="entry name" value="ACR_tran"/>
    <property type="match status" value="1"/>
</dbReference>
<evidence type="ECO:0000256" key="1">
    <source>
        <dbReference type="ARBA" id="ARBA00004651"/>
    </source>
</evidence>
<evidence type="ECO:0000256" key="6">
    <source>
        <dbReference type="ARBA" id="ARBA00023136"/>
    </source>
</evidence>
<dbReference type="Proteomes" id="UP000783686">
    <property type="component" value="Unassembled WGS sequence"/>
</dbReference>
<dbReference type="InterPro" id="IPR051697">
    <property type="entry name" value="Patched_domain-protein"/>
</dbReference>
<keyword evidence="3" id="KW-1003">Cell membrane</keyword>
<dbReference type="GO" id="GO:0006897">
    <property type="term" value="P:endocytosis"/>
    <property type="evidence" value="ECO:0007669"/>
    <property type="project" value="TreeGrafter"/>
</dbReference>
<dbReference type="Proteomes" id="UP000614601">
    <property type="component" value="Unassembled WGS sequence"/>
</dbReference>
<organism evidence="11 12">
    <name type="scientific">Bursaphelenchus okinawaensis</name>
    <dbReference type="NCBI Taxonomy" id="465554"/>
    <lineage>
        <taxon>Eukaryota</taxon>
        <taxon>Metazoa</taxon>
        <taxon>Ecdysozoa</taxon>
        <taxon>Nematoda</taxon>
        <taxon>Chromadorea</taxon>
        <taxon>Rhabditida</taxon>
        <taxon>Tylenchina</taxon>
        <taxon>Tylenchomorpha</taxon>
        <taxon>Aphelenchoidea</taxon>
        <taxon>Aphelenchoididae</taxon>
        <taxon>Bursaphelenchus</taxon>
    </lineage>
</organism>
<dbReference type="PANTHER" id="PTHR10796:SF104">
    <property type="entry name" value="SSD DOMAIN-CONTAINING PROTEIN"/>
    <property type="match status" value="1"/>
</dbReference>
<feature type="transmembrane region" description="Helical" evidence="9">
    <location>
        <begin position="247"/>
        <end position="266"/>
    </location>
</feature>
<feature type="transmembrane region" description="Helical" evidence="9">
    <location>
        <begin position="753"/>
        <end position="774"/>
    </location>
</feature>
<name>A0A811K576_9BILA</name>
<feature type="transmembrane region" description="Helical" evidence="9">
    <location>
        <begin position="381"/>
        <end position="406"/>
    </location>
</feature>
<keyword evidence="7" id="KW-0325">Glycoprotein</keyword>
<dbReference type="InterPro" id="IPR001036">
    <property type="entry name" value="Acrflvin-R"/>
</dbReference>
<dbReference type="Pfam" id="PF02460">
    <property type="entry name" value="Patched"/>
    <property type="match status" value="1"/>
</dbReference>
<dbReference type="Gene3D" id="1.20.1640.10">
    <property type="entry name" value="Multidrug efflux transporter AcrB transmembrane domain"/>
    <property type="match status" value="2"/>
</dbReference>
<feature type="compositionally biased region" description="Basic and acidic residues" evidence="8">
    <location>
        <begin position="823"/>
        <end position="837"/>
    </location>
</feature>
<keyword evidence="6 9" id="KW-0472">Membrane</keyword>
<evidence type="ECO:0000256" key="5">
    <source>
        <dbReference type="ARBA" id="ARBA00022989"/>
    </source>
</evidence>
<dbReference type="GO" id="GO:0018996">
    <property type="term" value="P:molting cycle, collagen and cuticulin-based cuticle"/>
    <property type="evidence" value="ECO:0007669"/>
    <property type="project" value="TreeGrafter"/>
</dbReference>
<comment type="subcellular location">
    <subcellularLocation>
        <location evidence="1">Cell membrane</location>
        <topology evidence="1">Multi-pass membrane protein</topology>
    </subcellularLocation>
</comment>
<feature type="transmembrane region" description="Helical" evidence="9">
    <location>
        <begin position="684"/>
        <end position="705"/>
    </location>
</feature>
<evidence type="ECO:0000256" key="8">
    <source>
        <dbReference type="SAM" id="MobiDB-lite"/>
    </source>
</evidence>
<feature type="transmembrane region" description="Helical" evidence="9">
    <location>
        <begin position="451"/>
        <end position="469"/>
    </location>
</feature>
<comment type="similarity">
    <text evidence="2">Belongs to the patched family.</text>
</comment>
<feature type="transmembrane region" description="Helical" evidence="9">
    <location>
        <begin position="306"/>
        <end position="329"/>
    </location>
</feature>
<dbReference type="InterPro" id="IPR003392">
    <property type="entry name" value="PTHD_SSD"/>
</dbReference>
<reference evidence="11" key="1">
    <citation type="submission" date="2020-09" db="EMBL/GenBank/DDBJ databases">
        <authorList>
            <person name="Kikuchi T."/>
        </authorList>
    </citation>
    <scope>NUCLEOTIDE SEQUENCE</scope>
    <source>
        <strain evidence="11">SH1</strain>
    </source>
</reference>
<dbReference type="PROSITE" id="PS50156">
    <property type="entry name" value="SSD"/>
    <property type="match status" value="1"/>
</dbReference>
<sequence length="899" mass="101728">MKHPTHYIEKFFYWLGLFVGQHPYSVIVAILTFTLISGIGWVRFEEINNVRTEYSPQNAPSSREYDVAKKFLKQNGTMDPCYVMTHARDGGSLLREKHRWLLYNLTKALQTEVKVEKNGKTYGFTDFCEPYCELNTAFLAFLKLYDPKNPSTFTYPSIDLFGNQAFIGNNVYGIKLKKNTNELTSFDTAVMPFFVVAAYEDLDVLVAWQQKAIETFEKPHFSKYLKSGMTGDNLVSYEVRRMGIETAPLIIGSIAAMIVFVVVFSFRVVKLQSKPWESFLGCLIPLLAMASAIGLMSLVGMKFQSIVVAALFLVLSVGIDDIFILTRAWNRTDGRNTVQERMATTLEDAGPSITISAMTNIMSFAIGAFSDTPAVRTFCIFSAVAIFICYVYQLVLLSAILCLSGFREQKGYQSLLCCFQADTTATCDLAESCSRLHDRVVYAWSRAVMKWPVRLLLFVIMVAYFYISWTGISRLQSNISIDKMALPNSYLHDFQESFERALKNMQPISVFVLKPGDLKDPDQLQHVKDLVHDFEHSLNSYGPDSTFFWLSQYEDFLRFYGESEEFTYTEIPTFFKSATYFYLSSFVHVNETACLADEPECVTSFFFITNFHNVIKYHELVPTVKNWRAICKNYSDLDVYSYSDHTPFVDQTMAIDSTVYGSVAAALVCTAVICYFFINHFLSVVAAVFSVFSISWGIFGLLSLWDVDLDPLSMAALLMAIGFSVDFTAHISYHYYKTPNGHPQKRIEHALLIIGWPMAQVGLSTIVALLPLLFKQSYLAMVFLKTIVVVVLLGMFHGLVLLPAVLTMITRYNADSADPSAESSERSSQRSTERKESFYKSQHLITNMNKEGWLARKTSSFRKDRVKPLDINELNSTASTGPIALVHKIPLGRTTSNAL</sequence>
<accession>A0A811K576</accession>
<dbReference type="GO" id="GO:0005886">
    <property type="term" value="C:plasma membrane"/>
    <property type="evidence" value="ECO:0007669"/>
    <property type="project" value="UniProtKB-SubCell"/>
</dbReference>